<evidence type="ECO:0000313" key="8">
    <source>
        <dbReference type="EMBL" id="AAS54320.2"/>
    </source>
</evidence>
<comment type="subcellular location">
    <subcellularLocation>
        <location evidence="1">Membrane</location>
        <topology evidence="1">Multi-pass membrane protein</topology>
    </subcellularLocation>
</comment>
<evidence type="ECO:0000313" key="9">
    <source>
        <dbReference type="Proteomes" id="UP000000591"/>
    </source>
</evidence>
<feature type="transmembrane region" description="Helical" evidence="6">
    <location>
        <begin position="394"/>
        <end position="413"/>
    </location>
</feature>
<dbReference type="OMA" id="FIRFYYG"/>
<dbReference type="InterPro" id="IPR004841">
    <property type="entry name" value="AA-permease/SLC12A_dom"/>
</dbReference>
<accession>Q750W0</accession>
<dbReference type="Pfam" id="PF00324">
    <property type="entry name" value="AA_permease"/>
    <property type="match status" value="1"/>
</dbReference>
<dbReference type="EMBL" id="AE016820">
    <property type="protein sequence ID" value="AAS54320.2"/>
    <property type="molecule type" value="Genomic_DNA"/>
</dbReference>
<evidence type="ECO:0000256" key="4">
    <source>
        <dbReference type="ARBA" id="ARBA00023136"/>
    </source>
</evidence>
<dbReference type="PANTHER" id="PTHR43341">
    <property type="entry name" value="AMINO ACID PERMEASE"/>
    <property type="match status" value="1"/>
</dbReference>
<dbReference type="PANTHER" id="PTHR43341:SF46">
    <property type="entry name" value="SPS-SENSOR COMPONENT SSY1"/>
    <property type="match status" value="1"/>
</dbReference>
<feature type="compositionally biased region" description="Polar residues" evidence="5">
    <location>
        <begin position="15"/>
        <end position="29"/>
    </location>
</feature>
<feature type="transmembrane region" description="Helical" evidence="6">
    <location>
        <begin position="290"/>
        <end position="312"/>
    </location>
</feature>
<keyword evidence="2 6" id="KW-0812">Transmembrane</keyword>
<organism evidence="8 9">
    <name type="scientific">Eremothecium gossypii (strain ATCC 10895 / CBS 109.51 / FGSC 9923 / NRRL Y-1056)</name>
    <name type="common">Yeast</name>
    <name type="synonym">Ashbya gossypii</name>
    <dbReference type="NCBI Taxonomy" id="284811"/>
    <lineage>
        <taxon>Eukaryota</taxon>
        <taxon>Fungi</taxon>
        <taxon>Dikarya</taxon>
        <taxon>Ascomycota</taxon>
        <taxon>Saccharomycotina</taxon>
        <taxon>Saccharomycetes</taxon>
        <taxon>Saccharomycetales</taxon>
        <taxon>Saccharomycetaceae</taxon>
        <taxon>Eremothecium</taxon>
    </lineage>
</organism>
<feature type="transmembrane region" description="Helical" evidence="6">
    <location>
        <begin position="425"/>
        <end position="447"/>
    </location>
</feature>
<reference evidence="9" key="2">
    <citation type="journal article" date="2013" name="G3 (Bethesda)">
        <title>Genomes of Ashbya fungi isolated from insects reveal four mating-type loci, numerous translocations, lack of transposons, and distinct gene duplications.</title>
        <authorList>
            <person name="Dietrich F.S."/>
            <person name="Voegeli S."/>
            <person name="Kuo S."/>
            <person name="Philippsen P."/>
        </authorList>
    </citation>
    <scope>GENOME REANNOTATION</scope>
    <source>
        <strain evidence="9">ATCC 10895 / CBS 109.51 / FGSC 9923 / NRRL Y-1056</strain>
    </source>
</reference>
<dbReference type="HOGENOM" id="CLU_007946_8_6_1"/>
<dbReference type="AlphaFoldDB" id="Q750W0"/>
<keyword evidence="9" id="KW-1185">Reference proteome</keyword>
<dbReference type="Gene3D" id="1.20.1740.10">
    <property type="entry name" value="Amino acid/polyamine transporter I"/>
    <property type="match status" value="1"/>
</dbReference>
<feature type="transmembrane region" description="Helical" evidence="6">
    <location>
        <begin position="615"/>
        <end position="648"/>
    </location>
</feature>
<dbReference type="GO" id="GO:0015171">
    <property type="term" value="F:amino acid transmembrane transporter activity"/>
    <property type="evidence" value="ECO:0000318"/>
    <property type="project" value="GO_Central"/>
</dbReference>
<protein>
    <submittedName>
        <fullName evidence="8">AGL171Wp</fullName>
    </submittedName>
</protein>
<dbReference type="KEGG" id="ago:AGOS_AGL171W"/>
<dbReference type="eggNOG" id="KOG1286">
    <property type="taxonomic scope" value="Eukaryota"/>
</dbReference>
<feature type="transmembrane region" description="Helical" evidence="6">
    <location>
        <begin position="669"/>
        <end position="693"/>
    </location>
</feature>
<sequence>MTGPRIGLFPEKNNYETTHGSSGLISTNNTDKDEEEDAWRTGESDLHATGVESGSAAAERTSQVEMRILEDILMEDMVCGYEEFQERIKNDRFYLTKRYNTKVGLNELNTDADARRDDIDFLTYSQKVASEYSFREKAEKLLKSINKQPIRVLTGEELHENYARGEEELVPVRPGTFGLRHFFKSSVKGRMLRQPTESDLVNTNGGISASTQVIDLEKNGQRAIDESSNKSNIYESHRKELLPNGIHHPTSRGCLRNALIYLINNPLCESLRKPDRYHIQRKLKVRHLQMIAIGASIGVGLFLTSGNAFAVAGPFGTLLGFSICGTVCLATMLSFTELSTLIPISSGFSGLASRFVEDAFGFALGWSYWLSFTVTFPSQIIASIFMLSYYEKVVATRISTAGLVTVFWLYATAVNLLDVRLFAEVNYISAFVKVLITILAMILMLFLNVRGVDGKSGAIGFRFWNSSSSETELTYGLFRPTFDLHDTGQGSLNGIGGARGRFLAIILVVLISTYSFNGVEMAFVASGEAINPRKTLPSATKRAFTKIVTLYILSITFVGLNMYSGDPRLLRYGVDVPTVVYRNTPGLQWQRDYSCMEQDIMQLHNMENGNRSPWILALQSFGLCSLASAFNGVLVFFGISAASSSLFASSRTLYSMATQQKAPKLFQTCTSYGVPWIAILFSGSFGIIAYISVAESSMANFQTLSSIASGTNAIIWLGLNVSFLRFYYALKRRPDIISRDDPTYPYRSPMQPFLSFYGLIGSGLVVIFMGFTNFLHGFWSTRSFLSSYGGLIFFITSYFAYKLFGASKIQSLEQLDMDTGRREMDRMIWDEHRQYSGSLWERFKYVITWLL</sequence>
<evidence type="ECO:0000256" key="2">
    <source>
        <dbReference type="ARBA" id="ARBA00022692"/>
    </source>
</evidence>
<dbReference type="GO" id="GO:0016020">
    <property type="term" value="C:membrane"/>
    <property type="evidence" value="ECO:0000318"/>
    <property type="project" value="GO_Central"/>
</dbReference>
<dbReference type="GeneID" id="4622789"/>
<keyword evidence="4 6" id="KW-0472">Membrane</keyword>
<name>Q750W0_EREGS</name>
<proteinExistence type="predicted"/>
<evidence type="ECO:0000256" key="5">
    <source>
        <dbReference type="SAM" id="MobiDB-lite"/>
    </source>
</evidence>
<gene>
    <name evidence="8" type="ORF">AGOS_AGL171W</name>
</gene>
<dbReference type="FunCoup" id="Q750W0">
    <property type="interactions" value="147"/>
</dbReference>
<feature type="transmembrane region" description="Helical" evidence="6">
    <location>
        <begin position="713"/>
        <end position="730"/>
    </location>
</feature>
<feature type="transmembrane region" description="Helical" evidence="6">
    <location>
        <begin position="756"/>
        <end position="779"/>
    </location>
</feature>
<feature type="transmembrane region" description="Helical" evidence="6">
    <location>
        <begin position="318"/>
        <end position="338"/>
    </location>
</feature>
<evidence type="ECO:0000256" key="1">
    <source>
        <dbReference type="ARBA" id="ARBA00004141"/>
    </source>
</evidence>
<evidence type="ECO:0000256" key="6">
    <source>
        <dbReference type="SAM" id="Phobius"/>
    </source>
</evidence>
<feature type="domain" description="Amino acid permease/ SLC12A" evidence="7">
    <location>
        <begin position="287"/>
        <end position="809"/>
    </location>
</feature>
<dbReference type="Proteomes" id="UP000000591">
    <property type="component" value="Chromosome VII"/>
</dbReference>
<dbReference type="RefSeq" id="NP_986496.2">
    <property type="nucleotide sequence ID" value="NM_211558.2"/>
</dbReference>
<feature type="transmembrane region" description="Helical" evidence="6">
    <location>
        <begin position="359"/>
        <end position="388"/>
    </location>
</feature>
<dbReference type="InterPro" id="IPR050524">
    <property type="entry name" value="APC_YAT"/>
</dbReference>
<dbReference type="OrthoDB" id="3900342at2759"/>
<keyword evidence="3 6" id="KW-1133">Transmembrane helix</keyword>
<dbReference type="InParanoid" id="Q750W0"/>
<reference evidence="8 9" key="1">
    <citation type="journal article" date="2004" name="Science">
        <title>The Ashbya gossypii genome as a tool for mapping the ancient Saccharomyces cerevisiae genome.</title>
        <authorList>
            <person name="Dietrich F.S."/>
            <person name="Voegeli S."/>
            <person name="Brachat S."/>
            <person name="Lerch A."/>
            <person name="Gates K."/>
            <person name="Steiner S."/>
            <person name="Mohr C."/>
            <person name="Pohlmann R."/>
            <person name="Luedi P."/>
            <person name="Choi S."/>
            <person name="Wing R.A."/>
            <person name="Flavier A."/>
            <person name="Gaffney T.D."/>
            <person name="Philippsen P."/>
        </authorList>
    </citation>
    <scope>NUCLEOTIDE SEQUENCE [LARGE SCALE GENOMIC DNA]</scope>
    <source>
        <strain evidence="9">ATCC 10895 / CBS 109.51 / FGSC 9923 / NRRL Y-1056</strain>
    </source>
</reference>
<feature type="transmembrane region" description="Helical" evidence="6">
    <location>
        <begin position="543"/>
        <end position="563"/>
    </location>
</feature>
<evidence type="ECO:0000259" key="7">
    <source>
        <dbReference type="Pfam" id="PF00324"/>
    </source>
</evidence>
<evidence type="ECO:0000256" key="3">
    <source>
        <dbReference type="ARBA" id="ARBA00022989"/>
    </source>
</evidence>
<dbReference type="GO" id="GO:0003333">
    <property type="term" value="P:amino acid transmembrane transport"/>
    <property type="evidence" value="ECO:0000318"/>
    <property type="project" value="GO_Central"/>
</dbReference>
<feature type="region of interest" description="Disordered" evidence="5">
    <location>
        <begin position="1"/>
        <end position="60"/>
    </location>
</feature>
<feature type="transmembrane region" description="Helical" evidence="6">
    <location>
        <begin position="785"/>
        <end position="804"/>
    </location>
</feature>